<proteinExistence type="predicted"/>
<protein>
    <submittedName>
        <fullName evidence="1">Uncharacterized protein</fullName>
    </submittedName>
</protein>
<comment type="caution">
    <text evidence="1">The sequence shown here is derived from an EMBL/GenBank/DDBJ whole genome shotgun (WGS) entry which is preliminary data.</text>
</comment>
<dbReference type="AlphaFoldDB" id="A0A401HRV0"/>
<dbReference type="EMBL" id="BFAX01000005">
    <property type="protein sequence ID" value="GBF36945.1"/>
    <property type="molecule type" value="Genomic_DNA"/>
</dbReference>
<name>A0A401HRV0_9EURY</name>
<sequence>MTTVSLYSSSPWKEYLKNFNLIIIIKLIIREKIMEKNLKIKTSIYHVTPVTMV</sequence>
<evidence type="ECO:0000313" key="1">
    <source>
        <dbReference type="EMBL" id="GBF36945.1"/>
    </source>
</evidence>
<reference evidence="1 2" key="1">
    <citation type="journal article" date="2019" name="Int. J. Syst. Evol. Microbiol.">
        <title>Methanofervidicoccus abyssi gen. nov., sp. nov., a hydrogenotrophic methanogen, isolated from a hydrothermal vent chimney in the Mid-Cayman Spreading Center, the Caribbean Sea.</title>
        <authorList>
            <person name="Sakai S."/>
            <person name="Takaki Y."/>
            <person name="Miyazaki M."/>
            <person name="Ogawara M."/>
            <person name="Yanagawa K."/>
            <person name="Miyazaki J."/>
            <person name="Takai K."/>
        </authorList>
    </citation>
    <scope>NUCLEOTIDE SEQUENCE [LARGE SCALE GENOMIC DNA]</scope>
    <source>
        <strain evidence="1 2">HHB</strain>
    </source>
</reference>
<organism evidence="1 2">
    <name type="scientific">Methanofervidicoccus abyssi</name>
    <dbReference type="NCBI Taxonomy" id="2082189"/>
    <lineage>
        <taxon>Archaea</taxon>
        <taxon>Methanobacteriati</taxon>
        <taxon>Methanobacteriota</taxon>
        <taxon>Methanomada group</taxon>
        <taxon>Methanococci</taxon>
        <taxon>Methanococcales</taxon>
        <taxon>Methanofervidicoccus</taxon>
    </lineage>
</organism>
<keyword evidence="2" id="KW-1185">Reference proteome</keyword>
<accession>A0A401HRV0</accession>
<evidence type="ECO:0000313" key="2">
    <source>
        <dbReference type="Proteomes" id="UP000290527"/>
    </source>
</evidence>
<gene>
    <name evidence="1" type="ORF">MHHB_P1175</name>
</gene>
<dbReference type="Proteomes" id="UP000290527">
    <property type="component" value="Unassembled WGS sequence"/>
</dbReference>